<evidence type="ECO:0000256" key="2">
    <source>
        <dbReference type="ARBA" id="ARBA00022692"/>
    </source>
</evidence>
<evidence type="ECO:0000256" key="4">
    <source>
        <dbReference type="ARBA" id="ARBA00023136"/>
    </source>
</evidence>
<evidence type="ECO:0000313" key="8">
    <source>
        <dbReference type="EMBL" id="MPM69435.1"/>
    </source>
</evidence>
<gene>
    <name evidence="8" type="primary">mltG_28</name>
    <name evidence="8" type="ORF">SDC9_116380</name>
</gene>
<dbReference type="PANTHER" id="PTHR30518:SF2">
    <property type="entry name" value="ENDOLYTIC MUREIN TRANSGLYCOSYLASE"/>
    <property type="match status" value="1"/>
</dbReference>
<accession>A0A645BW10</accession>
<dbReference type="GO" id="GO:0071555">
    <property type="term" value="P:cell wall organization"/>
    <property type="evidence" value="ECO:0007669"/>
    <property type="project" value="UniProtKB-KW"/>
</dbReference>
<keyword evidence="1" id="KW-1003">Cell membrane</keyword>
<dbReference type="PANTHER" id="PTHR30518">
    <property type="entry name" value="ENDOLYTIC MUREIN TRANSGLYCOSYLASE"/>
    <property type="match status" value="1"/>
</dbReference>
<dbReference type="EMBL" id="VSSQ01022872">
    <property type="protein sequence ID" value="MPM69435.1"/>
    <property type="molecule type" value="Genomic_DNA"/>
</dbReference>
<dbReference type="Gene3D" id="3.30.160.60">
    <property type="entry name" value="Classic Zinc Finger"/>
    <property type="match status" value="1"/>
</dbReference>
<reference evidence="8" key="1">
    <citation type="submission" date="2019-08" db="EMBL/GenBank/DDBJ databases">
        <authorList>
            <person name="Kucharzyk K."/>
            <person name="Murdoch R.W."/>
            <person name="Higgins S."/>
            <person name="Loffler F."/>
        </authorList>
    </citation>
    <scope>NUCLEOTIDE SEQUENCE</scope>
</reference>
<dbReference type="HAMAP" id="MF_02065">
    <property type="entry name" value="MltG"/>
    <property type="match status" value="1"/>
</dbReference>
<keyword evidence="6" id="KW-0961">Cell wall biogenesis/degradation</keyword>
<comment type="caution">
    <text evidence="8">The sequence shown here is derived from an EMBL/GenBank/DDBJ whole genome shotgun (WGS) entry which is preliminary data.</text>
</comment>
<dbReference type="GO" id="GO:0016829">
    <property type="term" value="F:lyase activity"/>
    <property type="evidence" value="ECO:0007669"/>
    <property type="project" value="UniProtKB-KW"/>
</dbReference>
<dbReference type="CDD" id="cd08010">
    <property type="entry name" value="MltG_like"/>
    <property type="match status" value="1"/>
</dbReference>
<keyword evidence="4 7" id="KW-0472">Membrane</keyword>
<dbReference type="Gene3D" id="3.30.1490.480">
    <property type="entry name" value="Endolytic murein transglycosylase"/>
    <property type="match status" value="1"/>
</dbReference>
<evidence type="ECO:0000256" key="1">
    <source>
        <dbReference type="ARBA" id="ARBA00022475"/>
    </source>
</evidence>
<dbReference type="AlphaFoldDB" id="A0A645BW10"/>
<sequence>MHKKLTIFFSFIVIIIAAAGFIYYNLSLKPVKAEAGNIITVTIPSGANSNKIGAILEENHLIRNKTMFKLYSKINGLDNKYKAGTYDISSSMDVKAISEILRNGKGFAETIKFTIPEGYEVRMIIDKLVELGLGERTKYEDLMKNADFDYSFIKAIKREEGKLEGYLFPDTYEVYKGSDEKEIIKKMLSRFDAIFNDEYKKRAEELNMSIDEVITLSSIIEREAKLEKDRKIISSVFHNRLKNKMLLQSCATIQYILKERKEVLLYKDLEVKSPYNTYKNQGLPPGPIASPGLKSIEAALYPDDTDYLYFFALDDGSHVFSKTFKEHIQAQNKYK</sequence>
<dbReference type="Pfam" id="PF02618">
    <property type="entry name" value="YceG"/>
    <property type="match status" value="1"/>
</dbReference>
<evidence type="ECO:0000256" key="3">
    <source>
        <dbReference type="ARBA" id="ARBA00022989"/>
    </source>
</evidence>
<keyword evidence="3 7" id="KW-1133">Transmembrane helix</keyword>
<dbReference type="NCBIfam" id="TIGR00247">
    <property type="entry name" value="endolytic transglycosylase MltG"/>
    <property type="match status" value="1"/>
</dbReference>
<proteinExistence type="inferred from homology"/>
<organism evidence="8">
    <name type="scientific">bioreactor metagenome</name>
    <dbReference type="NCBI Taxonomy" id="1076179"/>
    <lineage>
        <taxon>unclassified sequences</taxon>
        <taxon>metagenomes</taxon>
        <taxon>ecological metagenomes</taxon>
    </lineage>
</organism>
<dbReference type="InterPro" id="IPR003770">
    <property type="entry name" value="MLTG-like"/>
</dbReference>
<name>A0A645BW10_9ZZZZ</name>
<evidence type="ECO:0000256" key="7">
    <source>
        <dbReference type="SAM" id="Phobius"/>
    </source>
</evidence>
<evidence type="ECO:0000256" key="5">
    <source>
        <dbReference type="ARBA" id="ARBA00023239"/>
    </source>
</evidence>
<evidence type="ECO:0000256" key="6">
    <source>
        <dbReference type="ARBA" id="ARBA00023316"/>
    </source>
</evidence>
<keyword evidence="5 8" id="KW-0456">Lyase</keyword>
<dbReference type="EC" id="4.2.2.-" evidence="8"/>
<protein>
    <submittedName>
        <fullName evidence="8">Endolytic murein transglycosylase</fullName>
        <ecNumber evidence="8">4.2.2.-</ecNumber>
    </submittedName>
</protein>
<keyword evidence="2 7" id="KW-0812">Transmembrane</keyword>
<feature type="transmembrane region" description="Helical" evidence="7">
    <location>
        <begin position="7"/>
        <end position="26"/>
    </location>
</feature>